<evidence type="ECO:0000313" key="2">
    <source>
        <dbReference type="Proteomes" id="UP000199228"/>
    </source>
</evidence>
<organism evidence="1 2">
    <name type="scientific">Eubacterium oxidoreducens</name>
    <dbReference type="NCBI Taxonomy" id="1732"/>
    <lineage>
        <taxon>Bacteria</taxon>
        <taxon>Bacillati</taxon>
        <taxon>Bacillota</taxon>
        <taxon>Clostridia</taxon>
        <taxon>Eubacteriales</taxon>
        <taxon>Eubacteriaceae</taxon>
        <taxon>Eubacterium</taxon>
    </lineage>
</organism>
<proteinExistence type="predicted"/>
<dbReference type="EMBL" id="FMXR01000008">
    <property type="protein sequence ID" value="SDB14673.1"/>
    <property type="molecule type" value="Genomic_DNA"/>
</dbReference>
<name>A0A1G6B2I8_EUBOX</name>
<dbReference type="AlphaFoldDB" id="A0A1G6B2I8"/>
<dbReference type="STRING" id="1732.SAMN02910417_01067"/>
<dbReference type="Proteomes" id="UP000199228">
    <property type="component" value="Unassembled WGS sequence"/>
</dbReference>
<protein>
    <recommendedName>
        <fullName evidence="3">AAA domain-containing protein</fullName>
    </recommendedName>
</protein>
<dbReference type="RefSeq" id="WP_090173002.1">
    <property type="nucleotide sequence ID" value="NZ_FMXR01000008.1"/>
</dbReference>
<evidence type="ECO:0000313" key="1">
    <source>
        <dbReference type="EMBL" id="SDB14673.1"/>
    </source>
</evidence>
<gene>
    <name evidence="1" type="ORF">SAMN02910417_01067</name>
</gene>
<accession>A0A1G6B2I8</accession>
<reference evidence="1 2" key="1">
    <citation type="submission" date="2016-10" db="EMBL/GenBank/DDBJ databases">
        <authorList>
            <person name="de Groot N.N."/>
        </authorList>
    </citation>
    <scope>NUCLEOTIDE SEQUENCE [LARGE SCALE GENOMIC DNA]</scope>
    <source>
        <strain evidence="1 2">DSM 3217</strain>
    </source>
</reference>
<sequence length="139" mass="16321">MLYLCYPASGKTFNASDAVLDLDSHSFATHKGWQKEFVDAIEENLPKYTHVLASFSHEIARECVRRNLDFIAVLPRMESKEMMIGRYLLRGGFHHLKWIKRRAKMWEASLNPQVLEEILDGRKVQWLSESHPYLEIEEE</sequence>
<evidence type="ECO:0008006" key="3">
    <source>
        <dbReference type="Google" id="ProtNLM"/>
    </source>
</evidence>
<keyword evidence="2" id="KW-1185">Reference proteome</keyword>